<dbReference type="InterPro" id="IPR051209">
    <property type="entry name" value="FAD-bind_Monooxygenase_sf"/>
</dbReference>
<name>A0A1H2QUI5_9RHOB</name>
<dbReference type="OrthoDB" id="312624at2"/>
<evidence type="ECO:0000313" key="1">
    <source>
        <dbReference type="EMBL" id="SDW10540.1"/>
    </source>
</evidence>
<dbReference type="STRING" id="356660.SAMN05444336_101147"/>
<keyword evidence="1" id="KW-0560">Oxidoreductase</keyword>
<gene>
    <name evidence="1" type="ORF">SAMN05444336_101147</name>
</gene>
<dbReference type="GO" id="GO:0004497">
    <property type="term" value="F:monooxygenase activity"/>
    <property type="evidence" value="ECO:0007669"/>
    <property type="project" value="UniProtKB-KW"/>
</dbReference>
<sequence length="639" mass="70786">MTDAASADRARFAAAVADANIPVLLMLLVQMTGDLRWMQAPYRPRRAIGLDDNDDGGLPPGIQSEIRDAALDAILTWRAGRPLAIAEPDPALLEEMLACAMAERPPEGYGEIIAEGLGLARHSLSEPVPAPEGFRVIVIGGGASGICAAIRLRERGIATTLIEKNDDYGGTWLENRYPAAGVDTPNAIYAYSFAPHDWTRPFALRDEIHGYLSGVARDFRLPEITRFGTTVTRADWDEGARIWRVEAEGPDGREVLEAEAVISCVGVLNIPKTPTIPGLDSFPGPAFHTARWPEGLDVTGKRVAVVGNGASAMQVVPAIAERTEHLTVYARSPQWAAPFPQFGREIPEGVRMLLREVPLYRAWHRQRMTWTFNDRVHGSLQKDPDWPHPDRALNASNDAHRRHFEDYVRAELGERQDLAPLVIPTYPPFGKRMLMDNGWFRTMARPDVTLVADRLAEVDGAELVAGDGARREADVLVLAIGFVTARMLGNYQVTGRGGRLLSEVWDDDDPRAYLGTTVPGFPNFFMLLGPNVGLGHGGSIIANVEMQTDYVLALLDALFARRAEAIEVREDVHDAYNARVDAAHEKMVWTHPGMTNWYRNDRGRVVALTPWRNDDFWRMTRKADPDDYVFDRAPAEAAR</sequence>
<dbReference type="InterPro" id="IPR036188">
    <property type="entry name" value="FAD/NAD-bd_sf"/>
</dbReference>
<dbReference type="PRINTS" id="PR00411">
    <property type="entry name" value="PNDRDTASEI"/>
</dbReference>
<keyword evidence="1" id="KW-0503">Monooxygenase</keyword>
<dbReference type="PRINTS" id="PR00368">
    <property type="entry name" value="FADPNR"/>
</dbReference>
<dbReference type="AlphaFoldDB" id="A0A1H2QUI5"/>
<dbReference type="EMBL" id="FNMZ01000001">
    <property type="protein sequence ID" value="SDW10540.1"/>
    <property type="molecule type" value="Genomic_DNA"/>
</dbReference>
<dbReference type="PANTHER" id="PTHR42877">
    <property type="entry name" value="L-ORNITHINE N(5)-MONOOXYGENASE-RELATED"/>
    <property type="match status" value="1"/>
</dbReference>
<accession>A0A1H2QUI5</accession>
<evidence type="ECO:0000313" key="2">
    <source>
        <dbReference type="Proteomes" id="UP000199118"/>
    </source>
</evidence>
<dbReference type="PANTHER" id="PTHR42877:SF4">
    <property type="entry name" value="FAD_NAD(P)-BINDING DOMAIN-CONTAINING PROTEIN-RELATED"/>
    <property type="match status" value="1"/>
</dbReference>
<proteinExistence type="predicted"/>
<keyword evidence="2" id="KW-1185">Reference proteome</keyword>
<dbReference type="Gene3D" id="3.50.50.60">
    <property type="entry name" value="FAD/NAD(P)-binding domain"/>
    <property type="match status" value="2"/>
</dbReference>
<dbReference type="RefSeq" id="WP_092679235.1">
    <property type="nucleotide sequence ID" value="NZ_FNMZ01000001.1"/>
</dbReference>
<dbReference type="SUPFAM" id="SSF51905">
    <property type="entry name" value="FAD/NAD(P)-binding domain"/>
    <property type="match status" value="2"/>
</dbReference>
<organism evidence="1 2">
    <name type="scientific">Albimonas donghaensis</name>
    <dbReference type="NCBI Taxonomy" id="356660"/>
    <lineage>
        <taxon>Bacteria</taxon>
        <taxon>Pseudomonadati</taxon>
        <taxon>Pseudomonadota</taxon>
        <taxon>Alphaproteobacteria</taxon>
        <taxon>Rhodobacterales</taxon>
        <taxon>Paracoccaceae</taxon>
        <taxon>Albimonas</taxon>
    </lineage>
</organism>
<reference evidence="1 2" key="1">
    <citation type="submission" date="2016-10" db="EMBL/GenBank/DDBJ databases">
        <authorList>
            <person name="de Groot N.N."/>
        </authorList>
    </citation>
    <scope>NUCLEOTIDE SEQUENCE [LARGE SCALE GENOMIC DNA]</scope>
    <source>
        <strain evidence="1 2">DSM 17890</strain>
    </source>
</reference>
<protein>
    <submittedName>
        <fullName evidence="1">4-hydroxyacetophenone monooxygenase</fullName>
    </submittedName>
</protein>
<dbReference type="Proteomes" id="UP000199118">
    <property type="component" value="Unassembled WGS sequence"/>
</dbReference>
<dbReference type="Pfam" id="PF13738">
    <property type="entry name" value="Pyr_redox_3"/>
    <property type="match status" value="1"/>
</dbReference>